<dbReference type="Gene3D" id="1.10.10.60">
    <property type="entry name" value="Homeodomain-like"/>
    <property type="match status" value="2"/>
</dbReference>
<dbReference type="SUPFAM" id="SSF46689">
    <property type="entry name" value="Homeodomain-like"/>
    <property type="match status" value="2"/>
</dbReference>
<dbReference type="InterPro" id="IPR020449">
    <property type="entry name" value="Tscrpt_reg_AraC-type_HTH"/>
</dbReference>
<keyword evidence="2" id="KW-0238">DNA-binding</keyword>
<dbReference type="Gene3D" id="3.20.80.10">
    <property type="entry name" value="Regulatory factor, effector binding domain"/>
    <property type="match status" value="1"/>
</dbReference>
<name>A0A917N4S9_9ENTE</name>
<organism evidence="5 6">
    <name type="scientific">Enterococcus alcedinis</name>
    <dbReference type="NCBI Taxonomy" id="1274384"/>
    <lineage>
        <taxon>Bacteria</taxon>
        <taxon>Bacillati</taxon>
        <taxon>Bacillota</taxon>
        <taxon>Bacilli</taxon>
        <taxon>Lactobacillales</taxon>
        <taxon>Enterococcaceae</taxon>
        <taxon>Enterococcus</taxon>
    </lineage>
</organism>
<evidence type="ECO:0000313" key="6">
    <source>
        <dbReference type="Proteomes" id="UP000622610"/>
    </source>
</evidence>
<evidence type="ECO:0000313" key="5">
    <source>
        <dbReference type="EMBL" id="GGI65359.1"/>
    </source>
</evidence>
<evidence type="ECO:0000256" key="3">
    <source>
        <dbReference type="ARBA" id="ARBA00023163"/>
    </source>
</evidence>
<evidence type="ECO:0000256" key="2">
    <source>
        <dbReference type="ARBA" id="ARBA00023125"/>
    </source>
</evidence>
<evidence type="ECO:0000259" key="4">
    <source>
        <dbReference type="PROSITE" id="PS01124"/>
    </source>
</evidence>
<dbReference type="Proteomes" id="UP000622610">
    <property type="component" value="Unassembled WGS sequence"/>
</dbReference>
<dbReference type="Pfam" id="PF14526">
    <property type="entry name" value="Cass2"/>
    <property type="match status" value="1"/>
</dbReference>
<dbReference type="InterPro" id="IPR018062">
    <property type="entry name" value="HTH_AraC-typ_CS"/>
</dbReference>
<dbReference type="InterPro" id="IPR029441">
    <property type="entry name" value="Cass2"/>
</dbReference>
<dbReference type="SMART" id="SM00871">
    <property type="entry name" value="AraC_E_bind"/>
    <property type="match status" value="1"/>
</dbReference>
<keyword evidence="6" id="KW-1185">Reference proteome</keyword>
<keyword evidence="1" id="KW-0805">Transcription regulation</keyword>
<dbReference type="PROSITE" id="PS00041">
    <property type="entry name" value="HTH_ARAC_FAMILY_1"/>
    <property type="match status" value="1"/>
</dbReference>
<protein>
    <submittedName>
        <fullName evidence="5">AraC family transcriptional regulator</fullName>
    </submittedName>
</protein>
<dbReference type="InterPro" id="IPR010499">
    <property type="entry name" value="AraC_E-bd"/>
</dbReference>
<dbReference type="AlphaFoldDB" id="A0A917N4S9"/>
<dbReference type="PROSITE" id="PS01124">
    <property type="entry name" value="HTH_ARAC_FAMILY_2"/>
    <property type="match status" value="1"/>
</dbReference>
<reference evidence="5" key="1">
    <citation type="journal article" date="2014" name="Int. J. Syst. Evol. Microbiol.">
        <title>Complete genome sequence of Corynebacterium casei LMG S-19264T (=DSM 44701T), isolated from a smear-ripened cheese.</title>
        <authorList>
            <consortium name="US DOE Joint Genome Institute (JGI-PGF)"/>
            <person name="Walter F."/>
            <person name="Albersmeier A."/>
            <person name="Kalinowski J."/>
            <person name="Ruckert C."/>
        </authorList>
    </citation>
    <scope>NUCLEOTIDE SEQUENCE</scope>
    <source>
        <strain evidence="5">CCM 8433</strain>
    </source>
</reference>
<dbReference type="InterPro" id="IPR018060">
    <property type="entry name" value="HTH_AraC"/>
</dbReference>
<dbReference type="GO" id="GO:0043565">
    <property type="term" value="F:sequence-specific DNA binding"/>
    <property type="evidence" value="ECO:0007669"/>
    <property type="project" value="InterPro"/>
</dbReference>
<dbReference type="PRINTS" id="PR00032">
    <property type="entry name" value="HTHARAC"/>
</dbReference>
<dbReference type="EMBL" id="BMDT01000003">
    <property type="protein sequence ID" value="GGI65359.1"/>
    <property type="molecule type" value="Genomic_DNA"/>
</dbReference>
<comment type="caution">
    <text evidence="5">The sequence shown here is derived from an EMBL/GenBank/DDBJ whole genome shotgun (WGS) entry which is preliminary data.</text>
</comment>
<dbReference type="PANTHER" id="PTHR47504">
    <property type="entry name" value="RIGHT ORIGIN-BINDING PROTEIN"/>
    <property type="match status" value="1"/>
</dbReference>
<dbReference type="InterPro" id="IPR050959">
    <property type="entry name" value="MarA-like"/>
</dbReference>
<dbReference type="SMART" id="SM00342">
    <property type="entry name" value="HTH_ARAC"/>
    <property type="match status" value="1"/>
</dbReference>
<reference evidence="5" key="2">
    <citation type="submission" date="2020-09" db="EMBL/GenBank/DDBJ databases">
        <authorList>
            <person name="Sun Q."/>
            <person name="Sedlacek I."/>
        </authorList>
    </citation>
    <scope>NUCLEOTIDE SEQUENCE</scope>
    <source>
        <strain evidence="5">CCM 8433</strain>
    </source>
</reference>
<dbReference type="PANTHER" id="PTHR47504:SF5">
    <property type="entry name" value="RIGHT ORIGIN-BINDING PROTEIN"/>
    <property type="match status" value="1"/>
</dbReference>
<dbReference type="InterPro" id="IPR009057">
    <property type="entry name" value="Homeodomain-like_sf"/>
</dbReference>
<feature type="domain" description="HTH araC/xylS-type" evidence="4">
    <location>
        <begin position="8"/>
        <end position="105"/>
    </location>
</feature>
<proteinExistence type="predicted"/>
<evidence type="ECO:0000256" key="1">
    <source>
        <dbReference type="ARBA" id="ARBA00023015"/>
    </source>
</evidence>
<dbReference type="RefSeq" id="WP_188367197.1">
    <property type="nucleotide sequence ID" value="NZ_BMDT01000003.1"/>
</dbReference>
<dbReference type="GO" id="GO:0003700">
    <property type="term" value="F:DNA-binding transcription factor activity"/>
    <property type="evidence" value="ECO:0007669"/>
    <property type="project" value="InterPro"/>
</dbReference>
<gene>
    <name evidence="5" type="ORF">GCM10011482_10130</name>
</gene>
<keyword evidence="3" id="KW-0804">Transcription</keyword>
<dbReference type="InterPro" id="IPR011256">
    <property type="entry name" value="Reg_factor_effector_dom_sf"/>
</dbReference>
<dbReference type="Pfam" id="PF12833">
    <property type="entry name" value="HTH_18"/>
    <property type="match status" value="1"/>
</dbReference>
<sequence>MEHQANILRSITYIKQHLKSQLTAQQIADHAGYSTSHFCKIFSHYQKIPLMDYVRTMRLIAARQELLHRAKIIDVALDYGFQTASGFSKAFRKTFGYSPSIYLDRHATLGSETPSSFVHFNPEEVIIDFRYKRSFKVAGFGIETTSSRESTKDIAAYWEMYVGENLEQKMYDLLDPPAHGEVGVCVSSPESKTVTYLFGVIVQDYFKITKEMMTCTIPSANYVVFTTPPVDNIETVSSYQEDPLAEMVKETWRYIFLEWFPKSGYLFDESKLDFEFYDERCHGLKQVVMDIYIPIKKA</sequence>
<dbReference type="SUPFAM" id="SSF55136">
    <property type="entry name" value="Probable bacterial effector-binding domain"/>
    <property type="match status" value="1"/>
</dbReference>
<accession>A0A917N4S9</accession>